<organism evidence="6 7">
    <name type="scientific">Trebonia kvetii</name>
    <dbReference type="NCBI Taxonomy" id="2480626"/>
    <lineage>
        <taxon>Bacteria</taxon>
        <taxon>Bacillati</taxon>
        <taxon>Actinomycetota</taxon>
        <taxon>Actinomycetes</taxon>
        <taxon>Streptosporangiales</taxon>
        <taxon>Treboniaceae</taxon>
        <taxon>Trebonia</taxon>
    </lineage>
</organism>
<evidence type="ECO:0000256" key="4">
    <source>
        <dbReference type="SAM" id="MobiDB-lite"/>
    </source>
</evidence>
<keyword evidence="2" id="KW-0238">DNA-binding</keyword>
<dbReference type="Pfam" id="PF00196">
    <property type="entry name" value="GerE"/>
    <property type="match status" value="1"/>
</dbReference>
<evidence type="ECO:0000256" key="1">
    <source>
        <dbReference type="ARBA" id="ARBA00023015"/>
    </source>
</evidence>
<keyword evidence="7" id="KW-1185">Reference proteome</keyword>
<feature type="domain" description="HTH luxR-type" evidence="5">
    <location>
        <begin position="803"/>
        <end position="867"/>
    </location>
</feature>
<dbReference type="SUPFAM" id="SSF46894">
    <property type="entry name" value="C-terminal effector domain of the bipartite response regulators"/>
    <property type="match status" value="1"/>
</dbReference>
<dbReference type="Pfam" id="PF25873">
    <property type="entry name" value="WHD_MalT"/>
    <property type="match status" value="1"/>
</dbReference>
<accession>A0A6P2BV83</accession>
<evidence type="ECO:0000259" key="5">
    <source>
        <dbReference type="PROSITE" id="PS50043"/>
    </source>
</evidence>
<comment type="caution">
    <text evidence="6">The sequence shown here is derived from an EMBL/GenBank/DDBJ whole genome shotgun (WGS) entry which is preliminary data.</text>
</comment>
<dbReference type="OrthoDB" id="134985at2"/>
<protein>
    <recommendedName>
        <fullName evidence="5">HTH luxR-type domain-containing protein</fullName>
    </recommendedName>
</protein>
<dbReference type="SMART" id="SM00421">
    <property type="entry name" value="HTH_LUXR"/>
    <property type="match status" value="1"/>
</dbReference>
<dbReference type="InterPro" id="IPR016032">
    <property type="entry name" value="Sig_transdc_resp-reg_C-effctor"/>
</dbReference>
<dbReference type="GO" id="GO:0006355">
    <property type="term" value="P:regulation of DNA-templated transcription"/>
    <property type="evidence" value="ECO:0007669"/>
    <property type="project" value="InterPro"/>
</dbReference>
<dbReference type="GO" id="GO:0003677">
    <property type="term" value="F:DNA binding"/>
    <property type="evidence" value="ECO:0007669"/>
    <property type="project" value="UniProtKB-KW"/>
</dbReference>
<dbReference type="AlphaFoldDB" id="A0A6P2BV83"/>
<dbReference type="RefSeq" id="WP_145857038.1">
    <property type="nucleotide sequence ID" value="NZ_RPFW01000005.1"/>
</dbReference>
<dbReference type="InterPro" id="IPR000792">
    <property type="entry name" value="Tscrpt_reg_LuxR_C"/>
</dbReference>
<keyword evidence="1" id="KW-0805">Transcription regulation</keyword>
<gene>
    <name evidence="6" type="ORF">EAS64_25745</name>
</gene>
<sequence>MATATERGPAPGARFAQTKFRPPELPGTLVRRAVLHDRLTAGIGKRLTIVTGSAGAGKTVLLSSWAATRPPAATSWLSCDNADAHPPRFWVAFIKALRQLVPEFGADSAGLLARGAALADVIASVVNDAAILPAGSAIVVDDFHRAAPAVAAQMIDLVACWPVGTVQLVLSGRFDPPLRLHRLRMSGELCELRDRDLYFSLTESGDLLANFGVDIAAADLALLHDRSEGWAAALQMAALSLRDASEPALAARALDIRRHSIVAYFIAEVLDRQPPEVAQFMLDTSVLEELTAASCAAVTGRQDAGAMLHGIHAASLFLVALDNERATFRYHHLVQQVLRAELRARDPGRERALQLRAGEWGESAGESRRAARHFLAAHQADRALALVRDQLATSFLSDPGVPAPLDIETIDPATLIDVPDRLLALAADLLLSGDIARGSEYLDLLEHALPSAPPEPALAAQLAAARAVRSMQAGQAEQAVAEALAARAIEQRAQLTDEWAAILAVPLVRGYTWLEDLCAVEREGSTALAAPDLPEPVKLVMVPGARALARFEPGYLAEAAEAARDAEGAADRLGFSGHFFAVDYLRALAGLALEQRDLDTAEQLTERALTISIHRRPPLEFLGLLDRARIWAARGQVREALATVATADQLLASPSPVLRARADELQAELRLSLGDLRSPAGLARGLPAGRRELLLAKIALAAGDGHAALDHLRAPPGQATPRHALVRQLLLAAAAIERGDPAAAGIVGGALAAARHAGFLGTVVTTAPQLTSYLIEHAAQMHDDPFTAQLIAAALQVSAKRPRRGLTEALTDAEQRVLELLPTSTYPQMAATLYLSRNTIKTHLRSIYHKLGAASRSEAIERAAELRLLLDRWVDRLTVGSVCCSAPRAARGQPPPGGTGSTRCTSTTSSPNPVIRYTSPRKAAWSGSSARRVVVPAPTLTSQSSNSALSAAPACPEKVISYIRGRTGMPRSLLADIPPDCQGAGPAASPADG</sequence>
<evidence type="ECO:0000313" key="6">
    <source>
        <dbReference type="EMBL" id="TVZ02231.1"/>
    </source>
</evidence>
<evidence type="ECO:0000256" key="2">
    <source>
        <dbReference type="ARBA" id="ARBA00023125"/>
    </source>
</evidence>
<reference evidence="6 7" key="1">
    <citation type="submission" date="2018-11" db="EMBL/GenBank/DDBJ databases">
        <title>Trebonia kvetii gen.nov., sp.nov., a novel acidophilic actinobacterium, and proposal of the new actinobacterial family Treboniaceae fam. nov.</title>
        <authorList>
            <person name="Rapoport D."/>
            <person name="Sagova-Mareckova M."/>
            <person name="Sedlacek I."/>
            <person name="Provaznik J."/>
            <person name="Kralova S."/>
            <person name="Pavlinic D."/>
            <person name="Benes V."/>
            <person name="Kopecky J."/>
        </authorList>
    </citation>
    <scope>NUCLEOTIDE SEQUENCE [LARGE SCALE GENOMIC DNA]</scope>
    <source>
        <strain evidence="6 7">15Tr583</strain>
    </source>
</reference>
<feature type="compositionally biased region" description="Low complexity" evidence="4">
    <location>
        <begin position="901"/>
        <end position="913"/>
    </location>
</feature>
<dbReference type="InterPro" id="IPR059106">
    <property type="entry name" value="WHD_MalT"/>
</dbReference>
<dbReference type="PANTHER" id="PTHR44688">
    <property type="entry name" value="DNA-BINDING TRANSCRIPTIONAL ACTIVATOR DEVR_DOSR"/>
    <property type="match status" value="1"/>
</dbReference>
<dbReference type="EMBL" id="RPFW01000005">
    <property type="protein sequence ID" value="TVZ02231.1"/>
    <property type="molecule type" value="Genomic_DNA"/>
</dbReference>
<evidence type="ECO:0000256" key="3">
    <source>
        <dbReference type="ARBA" id="ARBA00023163"/>
    </source>
</evidence>
<dbReference type="PANTHER" id="PTHR44688:SF16">
    <property type="entry name" value="DNA-BINDING TRANSCRIPTIONAL ACTIVATOR DEVR_DOSR"/>
    <property type="match status" value="1"/>
</dbReference>
<feature type="region of interest" description="Disordered" evidence="4">
    <location>
        <begin position="888"/>
        <end position="921"/>
    </location>
</feature>
<proteinExistence type="predicted"/>
<keyword evidence="3" id="KW-0804">Transcription</keyword>
<dbReference type="Gene3D" id="1.10.10.10">
    <property type="entry name" value="Winged helix-like DNA-binding domain superfamily/Winged helix DNA-binding domain"/>
    <property type="match status" value="1"/>
</dbReference>
<dbReference type="Proteomes" id="UP000460272">
    <property type="component" value="Unassembled WGS sequence"/>
</dbReference>
<dbReference type="Gene3D" id="1.25.40.10">
    <property type="entry name" value="Tetratricopeptide repeat domain"/>
    <property type="match status" value="1"/>
</dbReference>
<feature type="region of interest" description="Disordered" evidence="4">
    <location>
        <begin position="1"/>
        <end position="20"/>
    </location>
</feature>
<dbReference type="CDD" id="cd06170">
    <property type="entry name" value="LuxR_C_like"/>
    <property type="match status" value="1"/>
</dbReference>
<evidence type="ECO:0000313" key="7">
    <source>
        <dbReference type="Proteomes" id="UP000460272"/>
    </source>
</evidence>
<dbReference type="PROSITE" id="PS50043">
    <property type="entry name" value="HTH_LUXR_2"/>
    <property type="match status" value="1"/>
</dbReference>
<dbReference type="InterPro" id="IPR011990">
    <property type="entry name" value="TPR-like_helical_dom_sf"/>
</dbReference>
<dbReference type="InterPro" id="IPR036388">
    <property type="entry name" value="WH-like_DNA-bd_sf"/>
</dbReference>
<name>A0A6P2BV83_9ACTN</name>